<evidence type="ECO:0000313" key="1">
    <source>
        <dbReference type="EMBL" id="KPV54151.1"/>
    </source>
</evidence>
<reference evidence="1 2" key="1">
    <citation type="submission" date="2015-09" db="EMBL/GenBank/DDBJ databases">
        <title>Draft genome sequence of Kouleothrix aurantiaca JCM 19913.</title>
        <authorList>
            <person name="Hemp J."/>
        </authorList>
    </citation>
    <scope>NUCLEOTIDE SEQUENCE [LARGE SCALE GENOMIC DNA]</scope>
    <source>
        <strain evidence="1 2">COM-B</strain>
    </source>
</reference>
<protein>
    <recommendedName>
        <fullName evidence="3">DNA-binding protein</fullName>
    </recommendedName>
</protein>
<name>A0A0P9D8L4_9CHLR</name>
<accession>A0A0P9D8L4</accession>
<gene>
    <name evidence="1" type="ORF">SE17_05495</name>
</gene>
<proteinExistence type="predicted"/>
<dbReference type="AlphaFoldDB" id="A0A0P9D8L4"/>
<evidence type="ECO:0008006" key="3">
    <source>
        <dbReference type="Google" id="ProtNLM"/>
    </source>
</evidence>
<dbReference type="EMBL" id="LJCR01000104">
    <property type="protein sequence ID" value="KPV54151.1"/>
    <property type="molecule type" value="Genomic_DNA"/>
</dbReference>
<comment type="caution">
    <text evidence="1">The sequence shown here is derived from an EMBL/GenBank/DDBJ whole genome shotgun (WGS) entry which is preliminary data.</text>
</comment>
<evidence type="ECO:0000313" key="2">
    <source>
        <dbReference type="Proteomes" id="UP000050509"/>
    </source>
</evidence>
<keyword evidence="2" id="KW-1185">Reference proteome</keyword>
<organism evidence="1 2">
    <name type="scientific">Kouleothrix aurantiaca</name>
    <dbReference type="NCBI Taxonomy" id="186479"/>
    <lineage>
        <taxon>Bacteria</taxon>
        <taxon>Bacillati</taxon>
        <taxon>Chloroflexota</taxon>
        <taxon>Chloroflexia</taxon>
        <taxon>Chloroflexales</taxon>
        <taxon>Roseiflexineae</taxon>
        <taxon>Roseiflexaceae</taxon>
        <taxon>Kouleothrix</taxon>
    </lineage>
</organism>
<sequence>MSQPEAQQIEVLGKPLRCVVCSNDQFYVTQAQLNTALATFFKFDWVNPSANCCICSQCAYIHWFYPQKKD</sequence>
<dbReference type="Proteomes" id="UP000050509">
    <property type="component" value="Unassembled WGS sequence"/>
</dbReference>